<gene>
    <name evidence="1" type="ORF">BXY39_2401</name>
</gene>
<comment type="caution">
    <text evidence="1">The sequence shown here is derived from an EMBL/GenBank/DDBJ whole genome shotgun (WGS) entry which is preliminary data.</text>
</comment>
<protein>
    <submittedName>
        <fullName evidence="1">Uncharacterized protein</fullName>
    </submittedName>
</protein>
<organism evidence="1 2">
    <name type="scientific">Eilatimonas milleporae</name>
    <dbReference type="NCBI Taxonomy" id="911205"/>
    <lineage>
        <taxon>Bacteria</taxon>
        <taxon>Pseudomonadati</taxon>
        <taxon>Pseudomonadota</taxon>
        <taxon>Alphaproteobacteria</taxon>
        <taxon>Kordiimonadales</taxon>
        <taxon>Kordiimonadaceae</taxon>
        <taxon>Eilatimonas</taxon>
    </lineage>
</organism>
<sequence length="66" mass="7292">MTKIFWFLGCQLKSPVKPKFFEGQMNICDETEVATSQKTPRIGGGFLGLSVRAFSDNSKSYQAAAK</sequence>
<accession>A0A3M0CNK6</accession>
<evidence type="ECO:0000313" key="1">
    <source>
        <dbReference type="EMBL" id="RMB04833.1"/>
    </source>
</evidence>
<proteinExistence type="predicted"/>
<name>A0A3M0CNK6_9PROT</name>
<evidence type="ECO:0000313" key="2">
    <source>
        <dbReference type="Proteomes" id="UP000271227"/>
    </source>
</evidence>
<reference evidence="1 2" key="1">
    <citation type="submission" date="2018-10" db="EMBL/GenBank/DDBJ databases">
        <title>Genomic Encyclopedia of Archaeal and Bacterial Type Strains, Phase II (KMG-II): from individual species to whole genera.</title>
        <authorList>
            <person name="Goeker M."/>
        </authorList>
    </citation>
    <scope>NUCLEOTIDE SEQUENCE [LARGE SCALE GENOMIC DNA]</scope>
    <source>
        <strain evidence="1 2">DSM 25217</strain>
    </source>
</reference>
<dbReference type="EMBL" id="REFR01000012">
    <property type="protein sequence ID" value="RMB04833.1"/>
    <property type="molecule type" value="Genomic_DNA"/>
</dbReference>
<dbReference type="InParanoid" id="A0A3M0CNK6"/>
<dbReference type="AlphaFoldDB" id="A0A3M0CNK6"/>
<keyword evidence="2" id="KW-1185">Reference proteome</keyword>
<dbReference type="Proteomes" id="UP000271227">
    <property type="component" value="Unassembled WGS sequence"/>
</dbReference>